<dbReference type="OrthoDB" id="128611at2759"/>
<protein>
    <submittedName>
        <fullName evidence="2">Uncharacterized protein</fullName>
    </submittedName>
</protein>
<organism evidence="2 3">
    <name type="scientific">Phytophthora pseudosyringae</name>
    <dbReference type="NCBI Taxonomy" id="221518"/>
    <lineage>
        <taxon>Eukaryota</taxon>
        <taxon>Sar</taxon>
        <taxon>Stramenopiles</taxon>
        <taxon>Oomycota</taxon>
        <taxon>Peronosporomycetes</taxon>
        <taxon>Peronosporales</taxon>
        <taxon>Peronosporaceae</taxon>
        <taxon>Phytophthora</taxon>
    </lineage>
</organism>
<sequence>MSQLATCTSEERCHVSHQEAINLCSAPHFDERDDLVEKAIKCVFPGLPSHLAYVGEFCLASLVYHAPYLRTHLAAKHPLLESSLFQHPTLITELSAIVCGIDDTNNRLHATGVPPHVTTLREIKSLLAVAVKTAEHVDAARTATVKDSMGELEQRAIGAGVVTFDGLDSALKRCLDSTGISALVEWLSAGPQQATCQQHADNTLMTPSFSGGADFGDKKTPSLRMFDGRDMPTRNLQKRLSDVRYLMRMVEDEAKRTGSWSAHQSVEDAVKTFAACETIVAVPQHTTNNQKWRRGQLS</sequence>
<dbReference type="AlphaFoldDB" id="A0A8T1V5B4"/>
<proteinExistence type="predicted"/>
<name>A0A8T1V5B4_9STRA</name>
<feature type="region of interest" description="Disordered" evidence="1">
    <location>
        <begin position="208"/>
        <end position="230"/>
    </location>
</feature>
<evidence type="ECO:0000313" key="3">
    <source>
        <dbReference type="Proteomes" id="UP000694044"/>
    </source>
</evidence>
<accession>A0A8T1V5B4</accession>
<feature type="compositionally biased region" description="Basic and acidic residues" evidence="1">
    <location>
        <begin position="215"/>
        <end position="230"/>
    </location>
</feature>
<dbReference type="EMBL" id="JAGDFM010000760">
    <property type="protein sequence ID" value="KAG7376235.1"/>
    <property type="molecule type" value="Genomic_DNA"/>
</dbReference>
<gene>
    <name evidence="2" type="ORF">PHYPSEUDO_013992</name>
</gene>
<comment type="caution">
    <text evidence="2">The sequence shown here is derived from an EMBL/GenBank/DDBJ whole genome shotgun (WGS) entry which is preliminary data.</text>
</comment>
<dbReference type="Proteomes" id="UP000694044">
    <property type="component" value="Unassembled WGS sequence"/>
</dbReference>
<keyword evidence="3" id="KW-1185">Reference proteome</keyword>
<evidence type="ECO:0000313" key="2">
    <source>
        <dbReference type="EMBL" id="KAG7376235.1"/>
    </source>
</evidence>
<evidence type="ECO:0000256" key="1">
    <source>
        <dbReference type="SAM" id="MobiDB-lite"/>
    </source>
</evidence>
<reference evidence="2" key="1">
    <citation type="submission" date="2021-02" db="EMBL/GenBank/DDBJ databases">
        <authorList>
            <person name="Palmer J.M."/>
        </authorList>
    </citation>
    <scope>NUCLEOTIDE SEQUENCE</scope>
    <source>
        <strain evidence="2">SCRP734</strain>
    </source>
</reference>